<accession>A0A645AVU5</accession>
<dbReference type="EMBL" id="VSSQ01016181">
    <property type="protein sequence ID" value="MPM57267.1"/>
    <property type="molecule type" value="Genomic_DNA"/>
</dbReference>
<organism evidence="1">
    <name type="scientific">bioreactor metagenome</name>
    <dbReference type="NCBI Taxonomy" id="1076179"/>
    <lineage>
        <taxon>unclassified sequences</taxon>
        <taxon>metagenomes</taxon>
        <taxon>ecological metagenomes</taxon>
    </lineage>
</organism>
<dbReference type="AlphaFoldDB" id="A0A645AVU5"/>
<proteinExistence type="predicted"/>
<comment type="caution">
    <text evidence="1">The sequence shown here is derived from an EMBL/GenBank/DDBJ whole genome shotgun (WGS) entry which is preliminary data.</text>
</comment>
<evidence type="ECO:0000313" key="1">
    <source>
        <dbReference type="EMBL" id="MPM57267.1"/>
    </source>
</evidence>
<dbReference type="NCBIfam" id="NF047353">
    <property type="entry name" value="tube_lmo2291"/>
    <property type="match status" value="1"/>
</dbReference>
<protein>
    <submittedName>
        <fullName evidence="1">Uncharacterized protein</fullName>
    </submittedName>
</protein>
<sequence>MSETTPNADEKRLYLDTTPSGETRAYARIGTGVTTVTPAFNPTVKTVQYINMLSSKNTKTAYNKQYAISGERVVGDAAMDFIMSLAEKVGADCETTLVSYNTWDTETTGAYPAKLYSVMIAVANDGTLAGGDTQAVEATMYVNSEPTEGTFNPTTLAFTATP</sequence>
<name>A0A645AVU5_9ZZZZ</name>
<gene>
    <name evidence="1" type="ORF">SDC9_104089</name>
</gene>
<reference evidence="1" key="1">
    <citation type="submission" date="2019-08" db="EMBL/GenBank/DDBJ databases">
        <authorList>
            <person name="Kucharzyk K."/>
            <person name="Murdoch R.W."/>
            <person name="Higgins S."/>
            <person name="Loffler F."/>
        </authorList>
    </citation>
    <scope>NUCLEOTIDE SEQUENCE</scope>
</reference>